<dbReference type="CDD" id="cd17920">
    <property type="entry name" value="DEXHc_RecQ"/>
    <property type="match status" value="1"/>
</dbReference>
<evidence type="ECO:0000256" key="4">
    <source>
        <dbReference type="ARBA" id="ARBA00022806"/>
    </source>
</evidence>
<feature type="domain" description="Helicase C-terminal" evidence="12">
    <location>
        <begin position="230"/>
        <end position="434"/>
    </location>
</feature>
<dbReference type="Gene3D" id="3.40.50.300">
    <property type="entry name" value="P-loop containing nucleotide triphosphate hydrolases"/>
    <property type="match status" value="2"/>
</dbReference>
<protein>
    <recommendedName>
        <fullName evidence="9">ATP-dependent DNA helicase</fullName>
        <ecNumber evidence="9">5.6.2.4</ecNumber>
    </recommendedName>
</protein>
<dbReference type="PANTHER" id="PTHR13710:SF152">
    <property type="entry name" value="ATP-DEPENDENT DNA HELICASE Q5"/>
    <property type="match status" value="1"/>
</dbReference>
<dbReference type="InterPro" id="IPR001650">
    <property type="entry name" value="Helicase_C-like"/>
</dbReference>
<evidence type="ECO:0000256" key="3">
    <source>
        <dbReference type="ARBA" id="ARBA00022801"/>
    </source>
</evidence>
<evidence type="ECO:0000259" key="11">
    <source>
        <dbReference type="PROSITE" id="PS51192"/>
    </source>
</evidence>
<evidence type="ECO:0000256" key="8">
    <source>
        <dbReference type="ARBA" id="ARBA00034617"/>
    </source>
</evidence>
<dbReference type="Pfam" id="PF16124">
    <property type="entry name" value="RecQ_Zn_bind"/>
    <property type="match status" value="1"/>
</dbReference>
<dbReference type="GO" id="GO:0043138">
    <property type="term" value="F:3'-5' DNA helicase activity"/>
    <property type="evidence" value="ECO:0007669"/>
    <property type="project" value="UniProtKB-EC"/>
</dbReference>
<dbReference type="Pfam" id="PF00271">
    <property type="entry name" value="Helicase_C"/>
    <property type="match status" value="1"/>
</dbReference>
<dbReference type="NCBIfam" id="TIGR00614">
    <property type="entry name" value="recQ_fam"/>
    <property type="match status" value="1"/>
</dbReference>
<dbReference type="GO" id="GO:0005737">
    <property type="term" value="C:cytoplasm"/>
    <property type="evidence" value="ECO:0007669"/>
    <property type="project" value="TreeGrafter"/>
</dbReference>
<dbReference type="PROSITE" id="PS51194">
    <property type="entry name" value="HELICASE_CTER"/>
    <property type="match status" value="1"/>
</dbReference>
<dbReference type="PANTHER" id="PTHR13710">
    <property type="entry name" value="DNA HELICASE RECQ FAMILY MEMBER"/>
    <property type="match status" value="1"/>
</dbReference>
<dbReference type="PROSITE" id="PS51192">
    <property type="entry name" value="HELICASE_ATP_BIND_1"/>
    <property type="match status" value="1"/>
</dbReference>
<evidence type="ECO:0000256" key="10">
    <source>
        <dbReference type="SAM" id="MobiDB-lite"/>
    </source>
</evidence>
<dbReference type="AlphaFoldDB" id="A0A177WCV6"/>
<feature type="region of interest" description="Disordered" evidence="10">
    <location>
        <begin position="590"/>
        <end position="631"/>
    </location>
</feature>
<keyword evidence="7 9" id="KW-0539">Nucleus</keyword>
<dbReference type="SMART" id="SM00487">
    <property type="entry name" value="DEXDc"/>
    <property type="match status" value="1"/>
</dbReference>
<dbReference type="InterPro" id="IPR004589">
    <property type="entry name" value="DNA_helicase_ATP-dep_RecQ"/>
</dbReference>
<name>A0A177WCV6_BATDL</name>
<comment type="subcellular location">
    <subcellularLocation>
        <location evidence="9">Nucleus</location>
    </subcellularLocation>
</comment>
<gene>
    <name evidence="13" type="ORF">BDEG_21589</name>
</gene>
<comment type="similarity">
    <text evidence="1 9">Belongs to the helicase family. RecQ subfamily.</text>
</comment>
<feature type="domain" description="Helicase ATP-binding" evidence="11">
    <location>
        <begin position="27"/>
        <end position="201"/>
    </location>
</feature>
<dbReference type="EC" id="5.6.2.4" evidence="9"/>
<evidence type="ECO:0000256" key="7">
    <source>
        <dbReference type="ARBA" id="ARBA00023242"/>
    </source>
</evidence>
<evidence type="ECO:0000313" key="14">
    <source>
        <dbReference type="Proteomes" id="UP000077115"/>
    </source>
</evidence>
<dbReference type="PROSITE" id="PS00690">
    <property type="entry name" value="DEAH_ATP_HELICASE"/>
    <property type="match status" value="1"/>
</dbReference>
<evidence type="ECO:0000256" key="6">
    <source>
        <dbReference type="ARBA" id="ARBA00023125"/>
    </source>
</evidence>
<feature type="compositionally biased region" description="Polar residues" evidence="10">
    <location>
        <begin position="323"/>
        <end position="338"/>
    </location>
</feature>
<reference evidence="13 14" key="1">
    <citation type="submission" date="2006-10" db="EMBL/GenBank/DDBJ databases">
        <title>The Genome Sequence of Batrachochytrium dendrobatidis JEL423.</title>
        <authorList>
            <consortium name="The Broad Institute Genome Sequencing Platform"/>
            <person name="Birren B."/>
            <person name="Lander E."/>
            <person name="Galagan J."/>
            <person name="Cuomo C."/>
            <person name="Devon K."/>
            <person name="Jaffe D."/>
            <person name="Butler J."/>
            <person name="Alvarez P."/>
            <person name="Gnerre S."/>
            <person name="Grabherr M."/>
            <person name="Kleber M."/>
            <person name="Mauceli E."/>
            <person name="Brockman W."/>
            <person name="Young S."/>
            <person name="LaButti K."/>
            <person name="Sykes S."/>
            <person name="DeCaprio D."/>
            <person name="Crawford M."/>
            <person name="Koehrsen M."/>
            <person name="Engels R."/>
            <person name="Montgomery P."/>
            <person name="Pearson M."/>
            <person name="Howarth C."/>
            <person name="Larson L."/>
            <person name="White J."/>
            <person name="O'Leary S."/>
            <person name="Kodira C."/>
            <person name="Zeng Q."/>
            <person name="Yandava C."/>
            <person name="Alvarado L."/>
            <person name="Longcore J."/>
            <person name="James T."/>
        </authorList>
    </citation>
    <scope>NUCLEOTIDE SEQUENCE [LARGE SCALE GENOMIC DNA]</scope>
    <source>
        <strain evidence="13 14">JEL423</strain>
    </source>
</reference>
<proteinExistence type="inferred from homology"/>
<dbReference type="GO" id="GO:0016887">
    <property type="term" value="F:ATP hydrolysis activity"/>
    <property type="evidence" value="ECO:0007669"/>
    <property type="project" value="RHEA"/>
</dbReference>
<dbReference type="OrthoDB" id="10261556at2759"/>
<comment type="catalytic activity">
    <reaction evidence="9">
        <text>ATP + H2O = ADP + phosphate + H(+)</text>
        <dbReference type="Rhea" id="RHEA:13065"/>
        <dbReference type="ChEBI" id="CHEBI:15377"/>
        <dbReference type="ChEBI" id="CHEBI:15378"/>
        <dbReference type="ChEBI" id="CHEBI:30616"/>
        <dbReference type="ChEBI" id="CHEBI:43474"/>
        <dbReference type="ChEBI" id="CHEBI:456216"/>
    </reaction>
</comment>
<dbReference type="Pfam" id="PF00270">
    <property type="entry name" value="DEAD"/>
    <property type="match status" value="1"/>
</dbReference>
<dbReference type="VEuPathDB" id="FungiDB:BDEG_21589"/>
<dbReference type="GO" id="GO:0009378">
    <property type="term" value="F:four-way junction helicase activity"/>
    <property type="evidence" value="ECO:0007669"/>
    <property type="project" value="TreeGrafter"/>
</dbReference>
<keyword evidence="3 9" id="KW-0378">Hydrolase</keyword>
<dbReference type="eggNOG" id="KOG0352">
    <property type="taxonomic scope" value="Eukaryota"/>
</dbReference>
<dbReference type="FunFam" id="3.40.50.300:FF:002146">
    <property type="entry name" value="ATP-dependent DNA helicase"/>
    <property type="match status" value="1"/>
</dbReference>
<dbReference type="InterPro" id="IPR032284">
    <property type="entry name" value="RecQ_Zn-bd"/>
</dbReference>
<dbReference type="InterPro" id="IPR014001">
    <property type="entry name" value="Helicase_ATP-bd"/>
</dbReference>
<dbReference type="InterPro" id="IPR002464">
    <property type="entry name" value="DNA/RNA_helicase_DEAH_CS"/>
</dbReference>
<dbReference type="SMART" id="SM00490">
    <property type="entry name" value="HELICc"/>
    <property type="match status" value="1"/>
</dbReference>
<dbReference type="GO" id="GO:0005694">
    <property type="term" value="C:chromosome"/>
    <property type="evidence" value="ECO:0007669"/>
    <property type="project" value="TreeGrafter"/>
</dbReference>
<dbReference type="GO" id="GO:0003677">
    <property type="term" value="F:DNA binding"/>
    <property type="evidence" value="ECO:0007669"/>
    <property type="project" value="UniProtKB-KW"/>
</dbReference>
<feature type="compositionally biased region" description="Basic and acidic residues" evidence="10">
    <location>
        <begin position="591"/>
        <end position="604"/>
    </location>
</feature>
<dbReference type="CDD" id="cd18794">
    <property type="entry name" value="SF2_C_RecQ"/>
    <property type="match status" value="1"/>
</dbReference>
<keyword evidence="6" id="KW-0238">DNA-binding</keyword>
<dbReference type="EMBL" id="DS022300">
    <property type="protein sequence ID" value="OAJ37582.1"/>
    <property type="molecule type" value="Genomic_DNA"/>
</dbReference>
<feature type="region of interest" description="Disordered" evidence="10">
    <location>
        <begin position="310"/>
        <end position="342"/>
    </location>
</feature>
<evidence type="ECO:0000313" key="13">
    <source>
        <dbReference type="EMBL" id="OAJ37582.1"/>
    </source>
</evidence>
<evidence type="ECO:0000256" key="1">
    <source>
        <dbReference type="ARBA" id="ARBA00005446"/>
    </source>
</evidence>
<reference evidence="13 14" key="2">
    <citation type="submission" date="2016-05" db="EMBL/GenBank/DDBJ databases">
        <title>Lineage-specific infection strategies underlie the spectrum of fungal disease in amphibians.</title>
        <authorList>
            <person name="Cuomo C.A."/>
            <person name="Farrer R.A."/>
            <person name="James T."/>
            <person name="Longcore J."/>
            <person name="Birren B."/>
        </authorList>
    </citation>
    <scope>NUCLEOTIDE SEQUENCE [LARGE SCALE GENOMIC DNA]</scope>
    <source>
        <strain evidence="13 14">JEL423</strain>
    </source>
</reference>
<dbReference type="Proteomes" id="UP000077115">
    <property type="component" value="Unassembled WGS sequence"/>
</dbReference>
<dbReference type="GO" id="GO:0000724">
    <property type="term" value="P:double-strand break repair via homologous recombination"/>
    <property type="evidence" value="ECO:0007669"/>
    <property type="project" value="TreeGrafter"/>
</dbReference>
<evidence type="ECO:0000256" key="9">
    <source>
        <dbReference type="RuleBase" id="RU364117"/>
    </source>
</evidence>
<dbReference type="InterPro" id="IPR027417">
    <property type="entry name" value="P-loop_NTPase"/>
</dbReference>
<evidence type="ECO:0000256" key="2">
    <source>
        <dbReference type="ARBA" id="ARBA00022741"/>
    </source>
</evidence>
<keyword evidence="5 9" id="KW-0067">ATP-binding</keyword>
<dbReference type="GO" id="GO:0005634">
    <property type="term" value="C:nucleus"/>
    <property type="evidence" value="ECO:0007669"/>
    <property type="project" value="UniProtKB-SubCell"/>
</dbReference>
<accession>A0A177WCV6</accession>
<dbReference type="STRING" id="403673.A0A177WCV6"/>
<dbReference type="InterPro" id="IPR011545">
    <property type="entry name" value="DEAD/DEAH_box_helicase_dom"/>
</dbReference>
<keyword evidence="2 9" id="KW-0547">Nucleotide-binding</keyword>
<organism evidence="13 14">
    <name type="scientific">Batrachochytrium dendrobatidis (strain JEL423)</name>
    <dbReference type="NCBI Taxonomy" id="403673"/>
    <lineage>
        <taxon>Eukaryota</taxon>
        <taxon>Fungi</taxon>
        <taxon>Fungi incertae sedis</taxon>
        <taxon>Chytridiomycota</taxon>
        <taxon>Chytridiomycota incertae sedis</taxon>
        <taxon>Chytridiomycetes</taxon>
        <taxon>Rhizophydiales</taxon>
        <taxon>Rhizophydiales incertae sedis</taxon>
        <taxon>Batrachochytrium</taxon>
    </lineage>
</organism>
<comment type="catalytic activity">
    <reaction evidence="8 9">
        <text>Couples ATP hydrolysis with the unwinding of duplex DNA by translocating in the 3'-5' direction.</text>
        <dbReference type="EC" id="5.6.2.4"/>
    </reaction>
</comment>
<feature type="compositionally biased region" description="Polar residues" evidence="10">
    <location>
        <begin position="605"/>
        <end position="631"/>
    </location>
</feature>
<evidence type="ECO:0000259" key="12">
    <source>
        <dbReference type="PROSITE" id="PS51194"/>
    </source>
</evidence>
<dbReference type="GO" id="GO:0005524">
    <property type="term" value="F:ATP binding"/>
    <property type="evidence" value="ECO:0007669"/>
    <property type="project" value="UniProtKB-KW"/>
</dbReference>
<sequence length="796" mass="89976">MTTHQSSYTELLKSKIHHTLKSIFGLADFRGEQERIILSTLQGGGKSLTFQLPALISPGITLVISPLIALIQNQVDALVKLKIKAASLNSSLKKTEKDKITKDLATGNPKTKLLYVTPELLATDKFRATMQKINKAGMLSRIVVDEAHCISEWGHDFRDDYRKLSYWKDTYPTIPIMALTATAIASVQADIVKQLHLDTSLNTFISSFNRPNLHYEVRFKPLDTNDPFNDIIKFLNNVYESRRERLKKSNSEGRSTALCGIIYCGTRKTCEDVASMLRTNQIRAQCYHAGLSPKTRKQILQAWSGTDVTTAVSTPKEKKTKRASASTTPSKQTSTAKHGTTEPLIPGETVDIVVATISFGMGIDKKDVRFVIHWDMPKSFEGYYQESGRAGRDGKVSRCILYYSRQDRDRHVFMLQQQLNSLDSAYRTHAMQSFNELVRYCENDSICRHKYTDEYFSEKKIMVDLNVQTKKLKRTLIESKNQDELCPEKHCDICRDPLKVKKMVKAALSNPSVHKPRFGADLADMPVMPCSSAIEKFGGFKSARELNMTRLKDGSVVGVVRKRTLDMFSTDPDMDDLAAQSSAVCSAIHPYNEESRQDDYDGRQYQESSNYRHQTSTGTKTNHSDFQTASGKSIKVDPAAKRLFLFGKKGLKETVSNTPLSQLELRTTSTFPIRSPAAKTVQGMNITDRERSFERIYNELKNVFPILECSSNWIWNLVCIDSPDERSHFLLQVAADIEARCYRGTKLAMIYNNYIVARIREIKNLKQPEHLQTWITGTAVEVILSKNAQQPIQGST</sequence>
<keyword evidence="4 9" id="KW-0347">Helicase</keyword>
<dbReference type="SUPFAM" id="SSF52540">
    <property type="entry name" value="P-loop containing nucleoside triphosphate hydrolases"/>
    <property type="match status" value="1"/>
</dbReference>
<evidence type="ECO:0000256" key="5">
    <source>
        <dbReference type="ARBA" id="ARBA00022840"/>
    </source>
</evidence>